<dbReference type="InterPro" id="IPR052340">
    <property type="entry name" value="RNase_Y/CdgJ"/>
</dbReference>
<comment type="caution">
    <text evidence="2">The sequence shown here is derived from an EMBL/GenBank/DDBJ whole genome shotgun (WGS) entry which is preliminary data.</text>
</comment>
<feature type="domain" description="HDOD" evidence="1">
    <location>
        <begin position="19"/>
        <end position="215"/>
    </location>
</feature>
<sequence>MHNYVDPAALEELKKADNLPAPSGVRLNIMRLCQAEDDVSLSDLISQIQADPVLAGRLIKIANGAGVNMGRQIVAVNIDVILMIGLDAVRQLTLAISLTSNRRNENFPGFDYDAFWSRSVAMACAGQALAEYYGAVPPTEMFASGLLANIGRLGLTSTGSGEYVKLLQQSLPSAELARQEKAIFGYNHLDLAAAMMQDWNVPRLFCEAVWHHEAPEESGVDVGSRQRKLIDLLNLSAAIADYCCASDADRMKAFLALLKCAERLERSQEDLVAVCDRIGRYWAEWGGIVHIQTRRLPSTRQMLTLSVAEQ</sequence>
<dbReference type="SUPFAM" id="SSF109604">
    <property type="entry name" value="HD-domain/PDEase-like"/>
    <property type="match status" value="1"/>
</dbReference>
<gene>
    <name evidence="2" type="ORF">PQR62_06880</name>
</gene>
<dbReference type="RefSeq" id="WP_408156156.1">
    <property type="nucleotide sequence ID" value="NZ_JAQQFM010000003.1"/>
</dbReference>
<evidence type="ECO:0000313" key="2">
    <source>
        <dbReference type="EMBL" id="MFL9923979.1"/>
    </source>
</evidence>
<reference evidence="2 3" key="1">
    <citation type="journal article" date="2024" name="Chem. Sci.">
        <title>Discovery of megapolipeptins by genome mining of a Burkholderiales bacteria collection.</title>
        <authorList>
            <person name="Paulo B.S."/>
            <person name="Recchia M.J.J."/>
            <person name="Lee S."/>
            <person name="Fergusson C.H."/>
            <person name="Romanowski S.B."/>
            <person name="Hernandez A."/>
            <person name="Krull N."/>
            <person name="Liu D.Y."/>
            <person name="Cavanagh H."/>
            <person name="Bos A."/>
            <person name="Gray C.A."/>
            <person name="Murphy B.T."/>
            <person name="Linington R.G."/>
            <person name="Eustaquio A.S."/>
        </authorList>
    </citation>
    <scope>NUCLEOTIDE SEQUENCE [LARGE SCALE GENOMIC DNA]</scope>
    <source>
        <strain evidence="2 3">RL21-008-BIB-A</strain>
    </source>
</reference>
<proteinExistence type="predicted"/>
<evidence type="ECO:0000313" key="3">
    <source>
        <dbReference type="Proteomes" id="UP001629246"/>
    </source>
</evidence>
<dbReference type="PROSITE" id="PS51833">
    <property type="entry name" value="HDOD"/>
    <property type="match status" value="1"/>
</dbReference>
<dbReference type="Gene3D" id="1.10.3210.10">
    <property type="entry name" value="Hypothetical protein af1432"/>
    <property type="match status" value="1"/>
</dbReference>
<dbReference type="PANTHER" id="PTHR33525:SF3">
    <property type="entry name" value="RIBONUCLEASE Y"/>
    <property type="match status" value="1"/>
</dbReference>
<evidence type="ECO:0000259" key="1">
    <source>
        <dbReference type="PROSITE" id="PS51833"/>
    </source>
</evidence>
<dbReference type="Proteomes" id="UP001629246">
    <property type="component" value="Unassembled WGS sequence"/>
</dbReference>
<dbReference type="InterPro" id="IPR013976">
    <property type="entry name" value="HDOD"/>
</dbReference>
<keyword evidence="3" id="KW-1185">Reference proteome</keyword>
<dbReference type="EMBL" id="JAQQFM010000003">
    <property type="protein sequence ID" value="MFL9923979.1"/>
    <property type="molecule type" value="Genomic_DNA"/>
</dbReference>
<protein>
    <submittedName>
        <fullName evidence="2">HDOD domain-containing protein</fullName>
    </submittedName>
</protein>
<dbReference type="PANTHER" id="PTHR33525">
    <property type="match status" value="1"/>
</dbReference>
<organism evidence="2 3">
    <name type="scientific">Herbaspirillum lusitanum</name>
    <dbReference type="NCBI Taxonomy" id="213312"/>
    <lineage>
        <taxon>Bacteria</taxon>
        <taxon>Pseudomonadati</taxon>
        <taxon>Pseudomonadota</taxon>
        <taxon>Betaproteobacteria</taxon>
        <taxon>Burkholderiales</taxon>
        <taxon>Oxalobacteraceae</taxon>
        <taxon>Herbaspirillum</taxon>
    </lineage>
</organism>
<name>A0ABW9A6B8_9BURK</name>
<accession>A0ABW9A6B8</accession>
<dbReference type="Pfam" id="PF08668">
    <property type="entry name" value="HDOD"/>
    <property type="match status" value="1"/>
</dbReference>